<gene>
    <name evidence="3" type="primary">LOC106459007</name>
</gene>
<proteinExistence type="predicted"/>
<feature type="compositionally biased region" description="Basic and acidic residues" evidence="1">
    <location>
        <begin position="49"/>
        <end position="69"/>
    </location>
</feature>
<sequence length="111" mass="12495">MNSTENKTDIATQKARESLQEKEKGSGDLKSETSPHKRTASEVNSTEDVEGKQKLLKTDHKEKENGETEDKLEEEEEEADEEDEEFPLGEGEDFDEDGVDEEDDEDGDDDA</sequence>
<feature type="compositionally biased region" description="Basic and acidic residues" evidence="1">
    <location>
        <begin position="14"/>
        <end position="35"/>
    </location>
</feature>
<dbReference type="RefSeq" id="XP_013774025.1">
    <property type="nucleotide sequence ID" value="XM_013918571.2"/>
</dbReference>
<organism evidence="2 3">
    <name type="scientific">Limulus polyphemus</name>
    <name type="common">Atlantic horseshoe crab</name>
    <dbReference type="NCBI Taxonomy" id="6850"/>
    <lineage>
        <taxon>Eukaryota</taxon>
        <taxon>Metazoa</taxon>
        <taxon>Ecdysozoa</taxon>
        <taxon>Arthropoda</taxon>
        <taxon>Chelicerata</taxon>
        <taxon>Merostomata</taxon>
        <taxon>Xiphosura</taxon>
        <taxon>Limulidae</taxon>
        <taxon>Limulus</taxon>
    </lineage>
</organism>
<feature type="compositionally biased region" description="Polar residues" evidence="1">
    <location>
        <begin position="1"/>
        <end position="11"/>
    </location>
</feature>
<feature type="region of interest" description="Disordered" evidence="1">
    <location>
        <begin position="1"/>
        <end position="111"/>
    </location>
</feature>
<dbReference type="GeneID" id="106459007"/>
<keyword evidence="2" id="KW-1185">Reference proteome</keyword>
<feature type="compositionally biased region" description="Acidic residues" evidence="1">
    <location>
        <begin position="70"/>
        <end position="111"/>
    </location>
</feature>
<reference evidence="3" key="1">
    <citation type="submission" date="2025-08" db="UniProtKB">
        <authorList>
            <consortium name="RefSeq"/>
        </authorList>
    </citation>
    <scope>IDENTIFICATION</scope>
    <source>
        <tissue evidence="3">Muscle</tissue>
    </source>
</reference>
<name>A0ABM1B3G0_LIMPO</name>
<dbReference type="Proteomes" id="UP000694941">
    <property type="component" value="Unplaced"/>
</dbReference>
<accession>A0ABM1B3G0</accession>
<evidence type="ECO:0000313" key="3">
    <source>
        <dbReference type="RefSeq" id="XP_013774025.1"/>
    </source>
</evidence>
<evidence type="ECO:0000256" key="1">
    <source>
        <dbReference type="SAM" id="MobiDB-lite"/>
    </source>
</evidence>
<evidence type="ECO:0000313" key="2">
    <source>
        <dbReference type="Proteomes" id="UP000694941"/>
    </source>
</evidence>
<protein>
    <submittedName>
        <fullName evidence="3">Glutamic acid-rich protein-like</fullName>
    </submittedName>
</protein>